<accession>A0A643FE85</accession>
<protein>
    <submittedName>
        <fullName evidence="2">Capsular biosynthesis protein</fullName>
    </submittedName>
</protein>
<dbReference type="SUPFAM" id="SSF53756">
    <property type="entry name" value="UDP-Glycosyltransferase/glycogen phosphorylase"/>
    <property type="match status" value="1"/>
</dbReference>
<dbReference type="OrthoDB" id="9794206at2"/>
<feature type="region of interest" description="Disordered" evidence="1">
    <location>
        <begin position="412"/>
        <end position="437"/>
    </location>
</feature>
<proteinExistence type="predicted"/>
<organism evidence="2 3">
    <name type="scientific">Ideonella dechloratans</name>
    <dbReference type="NCBI Taxonomy" id="36863"/>
    <lineage>
        <taxon>Bacteria</taxon>
        <taxon>Pseudomonadati</taxon>
        <taxon>Pseudomonadota</taxon>
        <taxon>Betaproteobacteria</taxon>
        <taxon>Burkholderiales</taxon>
        <taxon>Sphaerotilaceae</taxon>
        <taxon>Ideonella</taxon>
    </lineage>
</organism>
<evidence type="ECO:0000313" key="2">
    <source>
        <dbReference type="EMBL" id="KAB0583262.1"/>
    </source>
</evidence>
<dbReference type="AlphaFoldDB" id="A0A643FE85"/>
<sequence length="437" mass="49920">MVPTSLQQLLSCRRTLLLQGPMGPFFTRLAEMLRQQGQQVWKVNFNGGDEHFFPPGEGVIRFDRTLAEWPARLRGLLSDLAIDAIVLFGQSRRMHEMAMTVGTQLGLRVFVFEEGYMRPDYVTLEIGGVNAESGLPRQTEFYAALSPEPQPAPRPTGQSFRGVAELAMRYGWEMWRARRRFPHYEHHRCLHPVREGCRWLRGGWRKWHNRWAERHVQDFLSAPEQHKRYFLVPLQVHNDAQVTRHSRFATVAEFIGEVMASFASHAPQDKLLVFKHHPLDRPYNDYRELIDEQARRLGLASRVHYIHDQHLPTLLQHARGVVTINSTTGLQSLYHGTPVVTLGDCFYAVKGMVHAGPLAAFWRQPGRVDRALFRKFREHVIRETQLNASFYAEAPGLPAAVAALSTGDRRRRALASSTPNAVDQATNWSSPTAPTLK</sequence>
<reference evidence="2 3" key="1">
    <citation type="submission" date="2019-09" db="EMBL/GenBank/DDBJ databases">
        <title>Draft genome sequences of 48 bacterial type strains from the CCUG.</title>
        <authorList>
            <person name="Tunovic T."/>
            <person name="Pineiro-Iglesias B."/>
            <person name="Unosson C."/>
            <person name="Inganas E."/>
            <person name="Ohlen M."/>
            <person name="Cardew S."/>
            <person name="Jensie-Markopoulos S."/>
            <person name="Salva-Serra F."/>
            <person name="Jaen-Luchoro D."/>
            <person name="Karlsson R."/>
            <person name="Svensson-Stadler L."/>
            <person name="Chun J."/>
            <person name="Moore E."/>
        </authorList>
    </citation>
    <scope>NUCLEOTIDE SEQUENCE [LARGE SCALE GENOMIC DNA]</scope>
    <source>
        <strain evidence="2 3">CCUG 30977</strain>
    </source>
</reference>
<comment type="caution">
    <text evidence="2">The sequence shown here is derived from an EMBL/GenBank/DDBJ whole genome shotgun (WGS) entry which is preliminary data.</text>
</comment>
<feature type="compositionally biased region" description="Polar residues" evidence="1">
    <location>
        <begin position="415"/>
        <end position="437"/>
    </location>
</feature>
<dbReference type="Proteomes" id="UP000430120">
    <property type="component" value="Unassembled WGS sequence"/>
</dbReference>
<evidence type="ECO:0000256" key="1">
    <source>
        <dbReference type="SAM" id="MobiDB-lite"/>
    </source>
</evidence>
<dbReference type="Pfam" id="PF05159">
    <property type="entry name" value="Capsule_synth"/>
    <property type="match status" value="1"/>
</dbReference>
<dbReference type="InterPro" id="IPR007833">
    <property type="entry name" value="Capsule_polysaccharide_synth"/>
</dbReference>
<keyword evidence="3" id="KW-1185">Reference proteome</keyword>
<evidence type="ECO:0000313" key="3">
    <source>
        <dbReference type="Proteomes" id="UP000430120"/>
    </source>
</evidence>
<dbReference type="EMBL" id="VZPB01000016">
    <property type="protein sequence ID" value="KAB0583262.1"/>
    <property type="molecule type" value="Genomic_DNA"/>
</dbReference>
<name>A0A643FE85_IDEDE</name>
<dbReference type="GO" id="GO:0000271">
    <property type="term" value="P:polysaccharide biosynthetic process"/>
    <property type="evidence" value="ECO:0007669"/>
    <property type="project" value="InterPro"/>
</dbReference>
<dbReference type="CDD" id="cd16441">
    <property type="entry name" value="beta_Kdo_transferase_KpsS"/>
    <property type="match status" value="1"/>
</dbReference>
<dbReference type="GO" id="GO:0015774">
    <property type="term" value="P:polysaccharide transport"/>
    <property type="evidence" value="ECO:0007669"/>
    <property type="project" value="InterPro"/>
</dbReference>
<gene>
    <name evidence="2" type="ORF">F7Q92_08840</name>
</gene>